<reference evidence="1" key="1">
    <citation type="journal article" date="2015" name="Nature">
        <title>Complex archaea that bridge the gap between prokaryotes and eukaryotes.</title>
        <authorList>
            <person name="Spang A."/>
            <person name="Saw J.H."/>
            <person name="Jorgensen S.L."/>
            <person name="Zaremba-Niedzwiedzka K."/>
            <person name="Martijn J."/>
            <person name="Lind A.E."/>
            <person name="van Eijk R."/>
            <person name="Schleper C."/>
            <person name="Guy L."/>
            <person name="Ettema T.J."/>
        </authorList>
    </citation>
    <scope>NUCLEOTIDE SEQUENCE</scope>
</reference>
<gene>
    <name evidence="1" type="ORF">LCGC14_2443130</name>
</gene>
<dbReference type="AlphaFoldDB" id="A0A0F9DVE9"/>
<proteinExistence type="predicted"/>
<organism evidence="1">
    <name type="scientific">marine sediment metagenome</name>
    <dbReference type="NCBI Taxonomy" id="412755"/>
    <lineage>
        <taxon>unclassified sequences</taxon>
        <taxon>metagenomes</taxon>
        <taxon>ecological metagenomes</taxon>
    </lineage>
</organism>
<name>A0A0F9DVE9_9ZZZZ</name>
<accession>A0A0F9DVE9</accession>
<comment type="caution">
    <text evidence="1">The sequence shown here is derived from an EMBL/GenBank/DDBJ whole genome shotgun (WGS) entry which is preliminary data.</text>
</comment>
<evidence type="ECO:0000313" key="1">
    <source>
        <dbReference type="EMBL" id="KKL21671.1"/>
    </source>
</evidence>
<protein>
    <submittedName>
        <fullName evidence="1">Uncharacterized protein</fullName>
    </submittedName>
</protein>
<sequence length="46" mass="5307">NTCENTNLATDYRFFDVPLTQPPFSGPPDMLGFPFSERESYEKEAF</sequence>
<feature type="non-terminal residue" evidence="1">
    <location>
        <position position="1"/>
    </location>
</feature>
<dbReference type="EMBL" id="LAZR01037642">
    <property type="protein sequence ID" value="KKL21671.1"/>
    <property type="molecule type" value="Genomic_DNA"/>
</dbReference>